<evidence type="ECO:0000256" key="1">
    <source>
        <dbReference type="SAM" id="MobiDB-lite"/>
    </source>
</evidence>
<protein>
    <submittedName>
        <fullName evidence="3">HalX domain-containing protein</fullName>
    </submittedName>
</protein>
<keyword evidence="4" id="KW-1185">Reference proteome</keyword>
<feature type="region of interest" description="Disordered" evidence="1">
    <location>
        <begin position="178"/>
        <end position="206"/>
    </location>
</feature>
<evidence type="ECO:0000259" key="2">
    <source>
        <dbReference type="Pfam" id="PF08663"/>
    </source>
</evidence>
<evidence type="ECO:0000313" key="3">
    <source>
        <dbReference type="EMBL" id="QLH84571.1"/>
    </source>
</evidence>
<reference evidence="3 4" key="1">
    <citation type="submission" date="2020-07" db="EMBL/GenBank/DDBJ databases">
        <title>Halosimplex litoreum sp. nov. and Halosimplex rubrum sp. nov., isolated from different salt environments.</title>
        <authorList>
            <person name="Cui H."/>
        </authorList>
    </citation>
    <scope>NUCLEOTIDE SEQUENCE [LARGE SCALE GENOMIC DNA]</scope>
    <source>
        <strain evidence="3 4">R2</strain>
    </source>
</reference>
<feature type="domain" description="HalX" evidence="2">
    <location>
        <begin position="116"/>
        <end position="176"/>
    </location>
</feature>
<organism evidence="3 4">
    <name type="scientific">Halosimplex pelagicum</name>
    <dbReference type="NCBI Taxonomy" id="869886"/>
    <lineage>
        <taxon>Archaea</taxon>
        <taxon>Methanobacteriati</taxon>
        <taxon>Methanobacteriota</taxon>
        <taxon>Stenosarchaea group</taxon>
        <taxon>Halobacteria</taxon>
        <taxon>Halobacteriales</taxon>
        <taxon>Haloarculaceae</taxon>
        <taxon>Halosimplex</taxon>
    </lineage>
</organism>
<dbReference type="KEGG" id="hpel:HZS54_24305"/>
<sequence length="206" mass="22464">MPPARHLVVVAGAEPAATDALASALRDDGTVRTAYSADALRESLDEEVDVVLVDVELVDGPIDSLLSDVRAREFDCQIGVSVPDSDRTTAETDPVDAVVRRDPVAVRETVQWLAARARYRAGLEEFYDLAERRATLADEGNDGDALDRLDRQLDRLRHDLAEMFDGLDDTSAFDAALAPEERDLDFSGDGDASADRSNERTESDDT</sequence>
<dbReference type="Pfam" id="PF08663">
    <property type="entry name" value="HalX"/>
    <property type="match status" value="1"/>
</dbReference>
<evidence type="ECO:0000313" key="4">
    <source>
        <dbReference type="Proteomes" id="UP000509346"/>
    </source>
</evidence>
<dbReference type="OrthoDB" id="241401at2157"/>
<proteinExistence type="predicted"/>
<dbReference type="InterPro" id="IPR013971">
    <property type="entry name" value="HalX_domain"/>
</dbReference>
<dbReference type="Proteomes" id="UP000509346">
    <property type="component" value="Chromosome"/>
</dbReference>
<name>A0A7D5T751_9EURY</name>
<dbReference type="RefSeq" id="WP_179919652.1">
    <property type="nucleotide sequence ID" value="NZ_CP058909.1"/>
</dbReference>
<feature type="compositionally biased region" description="Basic and acidic residues" evidence="1">
    <location>
        <begin position="193"/>
        <end position="206"/>
    </location>
</feature>
<dbReference type="GeneID" id="56085784"/>
<accession>A0A7D5T751</accession>
<dbReference type="AlphaFoldDB" id="A0A7D5T751"/>
<gene>
    <name evidence="3" type="ORF">HZS54_24305</name>
</gene>
<dbReference type="EMBL" id="CP058909">
    <property type="protein sequence ID" value="QLH84571.1"/>
    <property type="molecule type" value="Genomic_DNA"/>
</dbReference>